<protein>
    <submittedName>
        <fullName evidence="2">Uncharacterized protein</fullName>
    </submittedName>
</protein>
<accession>A0A7T7XPN9</accession>
<evidence type="ECO:0000313" key="3">
    <source>
        <dbReference type="Proteomes" id="UP000595917"/>
    </source>
</evidence>
<reference evidence="2" key="1">
    <citation type="submission" date="2021-01" db="EMBL/GenBank/DDBJ databases">
        <title>Description of Breznakiella homolactica.</title>
        <authorList>
            <person name="Song Y."/>
            <person name="Brune A."/>
        </authorList>
    </citation>
    <scope>NUCLEOTIDE SEQUENCE</scope>
    <source>
        <strain evidence="2">RmG30</strain>
    </source>
</reference>
<dbReference type="KEGG" id="bhc:JFL75_04020"/>
<name>A0A7T7XPN9_9SPIR</name>
<organism evidence="2 3">
    <name type="scientific">Breznakiella homolactica</name>
    <dbReference type="NCBI Taxonomy" id="2798577"/>
    <lineage>
        <taxon>Bacteria</taxon>
        <taxon>Pseudomonadati</taxon>
        <taxon>Spirochaetota</taxon>
        <taxon>Spirochaetia</taxon>
        <taxon>Spirochaetales</taxon>
        <taxon>Breznakiellaceae</taxon>
        <taxon>Breznakiella</taxon>
    </lineage>
</organism>
<dbReference type="AlphaFoldDB" id="A0A7T7XPN9"/>
<sequence length="144" mass="15951">MQTETINLDALRAPSRKIVFLGREYELGYIPSGAAIPMIESYNELLQKQTKAAGGMDLDSSLRYAEENAKEVVEDSIDFIARFCSFFYPDVTRDEISREASKEMVDQFFMEIISSIVRNSARGNTGESGGDSGDSKKNTTGPSQ</sequence>
<gene>
    <name evidence="2" type="ORF">JFL75_04020</name>
</gene>
<dbReference type="Proteomes" id="UP000595917">
    <property type="component" value="Chromosome"/>
</dbReference>
<evidence type="ECO:0000256" key="1">
    <source>
        <dbReference type="SAM" id="MobiDB-lite"/>
    </source>
</evidence>
<evidence type="ECO:0000313" key="2">
    <source>
        <dbReference type="EMBL" id="QQO10093.1"/>
    </source>
</evidence>
<dbReference type="EMBL" id="CP067089">
    <property type="protein sequence ID" value="QQO10093.1"/>
    <property type="molecule type" value="Genomic_DNA"/>
</dbReference>
<feature type="region of interest" description="Disordered" evidence="1">
    <location>
        <begin position="120"/>
        <end position="144"/>
    </location>
</feature>
<keyword evidence="3" id="KW-1185">Reference proteome</keyword>
<proteinExistence type="predicted"/>
<dbReference type="RefSeq" id="WP_215627397.1">
    <property type="nucleotide sequence ID" value="NZ_CP067089.2"/>
</dbReference>